<dbReference type="RefSeq" id="WP_343982104.1">
    <property type="nucleotide sequence ID" value="NZ_BAAAHK010000021.1"/>
</dbReference>
<keyword evidence="2" id="KW-1185">Reference proteome</keyword>
<reference evidence="1 2" key="1">
    <citation type="journal article" date="2019" name="Int. J. Syst. Evol. Microbiol.">
        <title>The Global Catalogue of Microorganisms (GCM) 10K type strain sequencing project: providing services to taxonomists for standard genome sequencing and annotation.</title>
        <authorList>
            <consortium name="The Broad Institute Genomics Platform"/>
            <consortium name="The Broad Institute Genome Sequencing Center for Infectious Disease"/>
            <person name="Wu L."/>
            <person name="Ma J."/>
        </authorList>
    </citation>
    <scope>NUCLEOTIDE SEQUENCE [LARGE SCALE GENOMIC DNA]</scope>
    <source>
        <strain evidence="1 2">JCM 10977</strain>
    </source>
</reference>
<dbReference type="EMBL" id="BAAAHK010000021">
    <property type="protein sequence ID" value="GAA0960471.1"/>
    <property type="molecule type" value="Genomic_DNA"/>
</dbReference>
<dbReference type="InterPro" id="IPR032349">
    <property type="entry name" value="DUF4865"/>
</dbReference>
<evidence type="ECO:0000313" key="1">
    <source>
        <dbReference type="EMBL" id="GAA0960471.1"/>
    </source>
</evidence>
<organism evidence="1 2">
    <name type="scientific">Kribbella koreensis</name>
    <dbReference type="NCBI Taxonomy" id="57909"/>
    <lineage>
        <taxon>Bacteria</taxon>
        <taxon>Bacillati</taxon>
        <taxon>Actinomycetota</taxon>
        <taxon>Actinomycetes</taxon>
        <taxon>Propionibacteriales</taxon>
        <taxon>Kribbellaceae</taxon>
        <taxon>Kribbella</taxon>
    </lineage>
</organism>
<protein>
    <submittedName>
        <fullName evidence="1">DUF4865 family protein</fullName>
    </submittedName>
</protein>
<evidence type="ECO:0000313" key="2">
    <source>
        <dbReference type="Proteomes" id="UP001500542"/>
    </source>
</evidence>
<proteinExistence type="predicted"/>
<accession>A0ABN1RN78</accession>
<sequence>MYAMQYELNLPTDYDMGIIRRRVETLGDRTDDFEGLGIKAYLVQDQANGAIVNQYAPFYLWNDAAGMGRFLWGGGFFSGICRSFGRPGVRHWTGAAAKAGADVDQPALGATKNVWRLPAEVDPTEPVAEALAALQRTVEMPGVHSSAIAVDPERWELVHFTLWSGEPGIVPGTRYQVLHLSTPGTKELFG</sequence>
<name>A0ABN1RN78_9ACTN</name>
<dbReference type="Proteomes" id="UP001500542">
    <property type="component" value="Unassembled WGS sequence"/>
</dbReference>
<comment type="caution">
    <text evidence="1">The sequence shown here is derived from an EMBL/GenBank/DDBJ whole genome shotgun (WGS) entry which is preliminary data.</text>
</comment>
<gene>
    <name evidence="1" type="ORF">GCM10009554_75590</name>
</gene>
<dbReference type="Pfam" id="PF16157">
    <property type="entry name" value="DUF4865"/>
    <property type="match status" value="1"/>
</dbReference>